<gene>
    <name evidence="2" type="ORF">E2C01_079658</name>
</gene>
<feature type="region of interest" description="Disordered" evidence="1">
    <location>
        <begin position="32"/>
        <end position="71"/>
    </location>
</feature>
<evidence type="ECO:0000313" key="2">
    <source>
        <dbReference type="EMBL" id="MPC84906.1"/>
    </source>
</evidence>
<organism evidence="2 3">
    <name type="scientific">Portunus trituberculatus</name>
    <name type="common">Swimming crab</name>
    <name type="synonym">Neptunus trituberculatus</name>
    <dbReference type="NCBI Taxonomy" id="210409"/>
    <lineage>
        <taxon>Eukaryota</taxon>
        <taxon>Metazoa</taxon>
        <taxon>Ecdysozoa</taxon>
        <taxon>Arthropoda</taxon>
        <taxon>Crustacea</taxon>
        <taxon>Multicrustacea</taxon>
        <taxon>Malacostraca</taxon>
        <taxon>Eumalacostraca</taxon>
        <taxon>Eucarida</taxon>
        <taxon>Decapoda</taxon>
        <taxon>Pleocyemata</taxon>
        <taxon>Brachyura</taxon>
        <taxon>Eubrachyura</taxon>
        <taxon>Portunoidea</taxon>
        <taxon>Portunidae</taxon>
        <taxon>Portuninae</taxon>
        <taxon>Portunus</taxon>
    </lineage>
</organism>
<evidence type="ECO:0000313" key="3">
    <source>
        <dbReference type="Proteomes" id="UP000324222"/>
    </source>
</evidence>
<name>A0A5B7ITD2_PORTR</name>
<dbReference type="EMBL" id="VSRR010066778">
    <property type="protein sequence ID" value="MPC84906.1"/>
    <property type="molecule type" value="Genomic_DNA"/>
</dbReference>
<sequence>MKIRVETCNTFHTAKLRTLRQVTSGALLRPLTQIPRGGSAQPPATTMAPREWCAPPPANQIVVSLSPSGRT</sequence>
<protein>
    <submittedName>
        <fullName evidence="2">Uncharacterized protein</fullName>
    </submittedName>
</protein>
<keyword evidence="3" id="KW-1185">Reference proteome</keyword>
<comment type="caution">
    <text evidence="2">The sequence shown here is derived from an EMBL/GenBank/DDBJ whole genome shotgun (WGS) entry which is preliminary data.</text>
</comment>
<feature type="compositionally biased region" description="Polar residues" evidence="1">
    <location>
        <begin position="61"/>
        <end position="71"/>
    </location>
</feature>
<dbReference type="Proteomes" id="UP000324222">
    <property type="component" value="Unassembled WGS sequence"/>
</dbReference>
<dbReference type="AlphaFoldDB" id="A0A5B7ITD2"/>
<evidence type="ECO:0000256" key="1">
    <source>
        <dbReference type="SAM" id="MobiDB-lite"/>
    </source>
</evidence>
<reference evidence="2 3" key="1">
    <citation type="submission" date="2019-05" db="EMBL/GenBank/DDBJ databases">
        <title>Another draft genome of Portunus trituberculatus and its Hox gene families provides insights of decapod evolution.</title>
        <authorList>
            <person name="Jeong J.-H."/>
            <person name="Song I."/>
            <person name="Kim S."/>
            <person name="Choi T."/>
            <person name="Kim D."/>
            <person name="Ryu S."/>
            <person name="Kim W."/>
        </authorList>
    </citation>
    <scope>NUCLEOTIDE SEQUENCE [LARGE SCALE GENOMIC DNA]</scope>
    <source>
        <tissue evidence="2">Muscle</tissue>
    </source>
</reference>
<accession>A0A5B7ITD2</accession>
<proteinExistence type="predicted"/>